<evidence type="ECO:0000313" key="2">
    <source>
        <dbReference type="Proteomes" id="UP001597534"/>
    </source>
</evidence>
<organism evidence="1 2">
    <name type="scientific">Flavobacterium chuncheonense</name>
    <dbReference type="NCBI Taxonomy" id="2026653"/>
    <lineage>
        <taxon>Bacteria</taxon>
        <taxon>Pseudomonadati</taxon>
        <taxon>Bacteroidota</taxon>
        <taxon>Flavobacteriia</taxon>
        <taxon>Flavobacteriales</taxon>
        <taxon>Flavobacteriaceae</taxon>
        <taxon>Flavobacterium</taxon>
    </lineage>
</organism>
<dbReference type="PANTHER" id="PTHR41339:SF1">
    <property type="entry name" value="SECRETED PROTEIN"/>
    <property type="match status" value="1"/>
</dbReference>
<accession>A0ABW5YLI7</accession>
<dbReference type="Proteomes" id="UP001597534">
    <property type="component" value="Unassembled WGS sequence"/>
</dbReference>
<name>A0ABW5YLI7_9FLAO</name>
<comment type="caution">
    <text evidence="1">The sequence shown here is derived from an EMBL/GenBank/DDBJ whole genome shotgun (WGS) entry which is preliminary data.</text>
</comment>
<dbReference type="PANTHER" id="PTHR41339">
    <property type="entry name" value="LIPL48"/>
    <property type="match status" value="1"/>
</dbReference>
<keyword evidence="2" id="KW-1185">Reference proteome</keyword>
<proteinExistence type="predicted"/>
<evidence type="ECO:0008006" key="3">
    <source>
        <dbReference type="Google" id="ProtNLM"/>
    </source>
</evidence>
<gene>
    <name evidence="1" type="ORF">ACFS5J_07135</name>
</gene>
<protein>
    <recommendedName>
        <fullName evidence="3">T9SS C-terminal target domain-containing protein</fullName>
    </recommendedName>
</protein>
<sequence length="427" mass="47459">MKNHAFTVVFFLLIGTLNAQEAKGIVGESNWFNNWTSFDPKNEIYREPTQVIDSIITTDLVLRRNYTYLLKGVVYVTNNAVLTIEPGTVIRGDYNTCGTLVVTKGAKLIAQGTEFEPIVFTSNKESYNKRPGDWGGIIILGDAPINKLGGISHLDFNLDRKYNLFGGNNASDNSGVLKYVRIEFAGRKLNSSKELNALSLAGVGNQTEVSYVQVSFSNDDSFEGYGGNLAMNHLISYRATDDDFDFTLGAQVDIKNSIAVRYPFSSDISVSRCFEIDSYDKIDNFDFNRNLTNVKASNMTLVNNESNMQGLVNEAVFVDENSFFTLNNSVVSGFDSFMKFNKKVIEDKHLDKIKVANITVHNCENNVVSETGYDAESQLKNWAKMNSSAVNLSNAKGVDIFIDSNVKHSPDFRLKQNNTSGYSISSK</sequence>
<dbReference type="EMBL" id="JBHUPC010000012">
    <property type="protein sequence ID" value="MFD2891782.1"/>
    <property type="molecule type" value="Genomic_DNA"/>
</dbReference>
<evidence type="ECO:0000313" key="1">
    <source>
        <dbReference type="EMBL" id="MFD2891782.1"/>
    </source>
</evidence>
<reference evidence="2" key="1">
    <citation type="journal article" date="2019" name="Int. J. Syst. Evol. Microbiol.">
        <title>The Global Catalogue of Microorganisms (GCM) 10K type strain sequencing project: providing services to taxonomists for standard genome sequencing and annotation.</title>
        <authorList>
            <consortium name="The Broad Institute Genomics Platform"/>
            <consortium name="The Broad Institute Genome Sequencing Center for Infectious Disease"/>
            <person name="Wu L."/>
            <person name="Ma J."/>
        </authorList>
    </citation>
    <scope>NUCLEOTIDE SEQUENCE [LARGE SCALE GENOMIC DNA]</scope>
    <source>
        <strain evidence="2">KCTC 22671</strain>
    </source>
</reference>
<dbReference type="RefSeq" id="WP_379811389.1">
    <property type="nucleotide sequence ID" value="NZ_JBHUPC010000012.1"/>
</dbReference>